<comment type="similarity">
    <text evidence="1">Belongs to the GSP E family.</text>
</comment>
<dbReference type="InterPro" id="IPR003593">
    <property type="entry name" value="AAA+_ATPase"/>
</dbReference>
<dbReference type="Gene3D" id="3.30.300.160">
    <property type="entry name" value="Type II secretion system, protein E, N-terminal domain"/>
    <property type="match status" value="1"/>
</dbReference>
<dbReference type="GO" id="GO:0005886">
    <property type="term" value="C:plasma membrane"/>
    <property type="evidence" value="ECO:0007669"/>
    <property type="project" value="TreeGrafter"/>
</dbReference>
<dbReference type="FunFam" id="3.40.50.300:FF:000398">
    <property type="entry name" value="Type IV pilus assembly ATPase PilB"/>
    <property type="match status" value="1"/>
</dbReference>
<dbReference type="EMBL" id="QLTW01000014">
    <property type="protein sequence ID" value="MBT9144624.1"/>
    <property type="molecule type" value="Genomic_DNA"/>
</dbReference>
<keyword evidence="3" id="KW-0067">ATP-binding</keyword>
<evidence type="ECO:0000259" key="4">
    <source>
        <dbReference type="PROSITE" id="PS00662"/>
    </source>
</evidence>
<accession>A0A9E2BK90</accession>
<dbReference type="Gene3D" id="1.10.40.70">
    <property type="match status" value="1"/>
</dbReference>
<dbReference type="InterPro" id="IPR037257">
    <property type="entry name" value="T2SS_E_N_sf"/>
</dbReference>
<comment type="caution">
    <text evidence="5">The sequence shown here is derived from an EMBL/GenBank/DDBJ whole genome shotgun (WGS) entry which is preliminary data.</text>
</comment>
<dbReference type="PROSITE" id="PS00662">
    <property type="entry name" value="T2SP_E"/>
    <property type="match status" value="1"/>
</dbReference>
<dbReference type="PANTHER" id="PTHR30258:SF2">
    <property type="entry name" value="COMG OPERON PROTEIN 1"/>
    <property type="match status" value="1"/>
</dbReference>
<dbReference type="FunFam" id="3.30.450.90:FF:000001">
    <property type="entry name" value="Type II secretion system ATPase GspE"/>
    <property type="match status" value="1"/>
</dbReference>
<dbReference type="AlphaFoldDB" id="A0A9E2BK90"/>
<name>A0A9E2BK90_PSYF1</name>
<dbReference type="InterPro" id="IPR001482">
    <property type="entry name" value="T2SS/T4SS_dom"/>
</dbReference>
<evidence type="ECO:0000313" key="6">
    <source>
        <dbReference type="Proteomes" id="UP000811545"/>
    </source>
</evidence>
<protein>
    <submittedName>
        <fullName evidence="5">Type II secretion system protein E</fullName>
    </submittedName>
</protein>
<evidence type="ECO:0000256" key="3">
    <source>
        <dbReference type="ARBA" id="ARBA00022840"/>
    </source>
</evidence>
<evidence type="ECO:0000256" key="1">
    <source>
        <dbReference type="ARBA" id="ARBA00006611"/>
    </source>
</evidence>
<reference evidence="5 6" key="1">
    <citation type="journal article" date="2021" name="bioRxiv">
        <title>Unique metabolic strategies in Hadean analogues reveal hints for primordial physiology.</title>
        <authorList>
            <person name="Nobu M.K."/>
            <person name="Nakai R."/>
            <person name="Tamazawa S."/>
            <person name="Mori H."/>
            <person name="Toyoda A."/>
            <person name="Ijiri A."/>
            <person name="Suzuki S."/>
            <person name="Kurokawa K."/>
            <person name="Kamagata Y."/>
            <person name="Tamaki H."/>
        </authorList>
    </citation>
    <scope>NUCLEOTIDE SEQUENCE [LARGE SCALE GENOMIC DNA]</scope>
    <source>
        <strain evidence="5">BS525</strain>
    </source>
</reference>
<feature type="domain" description="Bacterial type II secretion system protein E" evidence="4">
    <location>
        <begin position="387"/>
        <end position="401"/>
    </location>
</feature>
<dbReference type="InterPro" id="IPR027417">
    <property type="entry name" value="P-loop_NTPase"/>
</dbReference>
<organism evidence="5 6">
    <name type="scientific">Psychracetigena formicireducens</name>
    <dbReference type="NCBI Taxonomy" id="2986056"/>
    <lineage>
        <taxon>Bacteria</taxon>
        <taxon>Bacillati</taxon>
        <taxon>Candidatus Lithacetigenota</taxon>
        <taxon>Candidatus Psychracetigena</taxon>
    </lineage>
</organism>
<dbReference type="PANTHER" id="PTHR30258">
    <property type="entry name" value="TYPE II SECRETION SYSTEM PROTEIN GSPE-RELATED"/>
    <property type="match status" value="1"/>
</dbReference>
<dbReference type="Gene3D" id="3.30.450.90">
    <property type="match status" value="1"/>
</dbReference>
<evidence type="ECO:0000256" key="2">
    <source>
        <dbReference type="ARBA" id="ARBA00022741"/>
    </source>
</evidence>
<dbReference type="SUPFAM" id="SSF160246">
    <property type="entry name" value="EspE N-terminal domain-like"/>
    <property type="match status" value="1"/>
</dbReference>
<dbReference type="InterPro" id="IPR007831">
    <property type="entry name" value="T2SS_GspE_N"/>
</dbReference>
<evidence type="ECO:0000313" key="5">
    <source>
        <dbReference type="EMBL" id="MBT9144624.1"/>
    </source>
</evidence>
<dbReference type="GO" id="GO:0016887">
    <property type="term" value="F:ATP hydrolysis activity"/>
    <property type="evidence" value="ECO:0007669"/>
    <property type="project" value="TreeGrafter"/>
</dbReference>
<dbReference type="Pfam" id="PF05157">
    <property type="entry name" value="MshEN"/>
    <property type="match status" value="1"/>
</dbReference>
<dbReference type="GO" id="GO:0005524">
    <property type="term" value="F:ATP binding"/>
    <property type="evidence" value="ECO:0007669"/>
    <property type="project" value="UniProtKB-KW"/>
</dbReference>
<dbReference type="SMART" id="SM00382">
    <property type="entry name" value="AAA"/>
    <property type="match status" value="1"/>
</dbReference>
<dbReference type="Gene3D" id="3.40.50.300">
    <property type="entry name" value="P-loop containing nucleotide triphosphate hydrolases"/>
    <property type="match status" value="1"/>
</dbReference>
<dbReference type="Proteomes" id="UP000811545">
    <property type="component" value="Unassembled WGS sequence"/>
</dbReference>
<keyword evidence="2" id="KW-0547">Nucleotide-binding</keyword>
<proteinExistence type="inferred from homology"/>
<dbReference type="Pfam" id="PF00437">
    <property type="entry name" value="T2SSE"/>
    <property type="match status" value="1"/>
</dbReference>
<dbReference type="CDD" id="cd01129">
    <property type="entry name" value="PulE-GspE-like"/>
    <property type="match status" value="1"/>
</dbReference>
<sequence length="575" mass="64162">MRKGRKTLGEILNDMEAITAENLIKAYEVQKKEGGSLADVLTKLGLVGEETLARALSIEWNIPFVNLNEIRFDEEIARMLPEDVARKYLCLPIGIEFDDSVAVVISDPANLYAEDAIKAMLKKPITWGLSTKSAVKDLLDKLYGVERSLREASDDLMSMEGEVGVISEQEEDDSSKDLKEKAGEAPIIRLANLIMTQAFSEGASDIHLEPQRDHVLVRQRIDGMLYEMMKVPKKIQSALVSRFKIISALDIAERRLPQDGRINVRYSGKDIDLRVSTLPKQYGEKIVCRILDKSKSLISLSQLGFTTENQDIFTKMIEQPYGMILVTGPTGSGKTTTLYAVLNHLNSPDKNLISVEDPVEYELKGINQVGVNAKVGLMFSNLLRTILRQDPDIIMVGEIRDSETSEMAMQAALTGHLVLSTLHTNDAFSAPPRLIDMGIEPYLIASSLLGVTAQRLARTICKYCEEPDKPPEAYISFFEKQIQQVMERKQPEFKKGIGCPKCRNSGYLGRIGVHEVMKIDDDLRTMIIKNSSAAQIREVAIQKGCKTMLLDLLYKACIGKTSLEEVFRVISTVEV</sequence>
<dbReference type="SUPFAM" id="SSF52540">
    <property type="entry name" value="P-loop containing nucleoside triphosphate hydrolases"/>
    <property type="match status" value="1"/>
</dbReference>
<gene>
    <name evidence="5" type="primary">epsE_1</name>
    <name evidence="5" type="ORF">DDT42_00466</name>
</gene>